<organism evidence="4 5">
    <name type="scientific">Armatimonas rosea</name>
    <dbReference type="NCBI Taxonomy" id="685828"/>
    <lineage>
        <taxon>Bacteria</taxon>
        <taxon>Bacillati</taxon>
        <taxon>Armatimonadota</taxon>
        <taxon>Armatimonadia</taxon>
        <taxon>Armatimonadales</taxon>
        <taxon>Armatimonadaceae</taxon>
        <taxon>Armatimonas</taxon>
    </lineage>
</organism>
<dbReference type="Proteomes" id="UP000520814">
    <property type="component" value="Unassembled WGS sequence"/>
</dbReference>
<dbReference type="SUPFAM" id="SSF52172">
    <property type="entry name" value="CheY-like"/>
    <property type="match status" value="1"/>
</dbReference>
<dbReference type="Gene3D" id="3.30.70.270">
    <property type="match status" value="1"/>
</dbReference>
<dbReference type="InterPro" id="IPR043128">
    <property type="entry name" value="Rev_trsase/Diguanyl_cyclase"/>
</dbReference>
<dbReference type="InterPro" id="IPR000160">
    <property type="entry name" value="GGDEF_dom"/>
</dbReference>
<dbReference type="FunFam" id="3.30.70.270:FF:000001">
    <property type="entry name" value="Diguanylate cyclase domain protein"/>
    <property type="match status" value="1"/>
</dbReference>
<accession>A0A7W9W4V8</accession>
<evidence type="ECO:0000313" key="5">
    <source>
        <dbReference type="Proteomes" id="UP000520814"/>
    </source>
</evidence>
<gene>
    <name evidence="4" type="ORF">HNQ39_000017</name>
</gene>
<dbReference type="SMART" id="SM00448">
    <property type="entry name" value="REC"/>
    <property type="match status" value="1"/>
</dbReference>
<dbReference type="Gene3D" id="3.40.50.2300">
    <property type="match status" value="1"/>
</dbReference>
<dbReference type="SMART" id="SM00267">
    <property type="entry name" value="GGDEF"/>
    <property type="match status" value="1"/>
</dbReference>
<reference evidence="4 5" key="1">
    <citation type="submission" date="2020-08" db="EMBL/GenBank/DDBJ databases">
        <title>Genomic Encyclopedia of Type Strains, Phase IV (KMG-IV): sequencing the most valuable type-strain genomes for metagenomic binning, comparative biology and taxonomic classification.</title>
        <authorList>
            <person name="Goeker M."/>
        </authorList>
    </citation>
    <scope>NUCLEOTIDE SEQUENCE [LARGE SCALE GENOMIC DNA]</scope>
    <source>
        <strain evidence="4 5">DSM 23562</strain>
    </source>
</reference>
<dbReference type="GO" id="GO:0000160">
    <property type="term" value="P:phosphorelay signal transduction system"/>
    <property type="evidence" value="ECO:0007669"/>
    <property type="project" value="InterPro"/>
</dbReference>
<dbReference type="Pfam" id="PF00072">
    <property type="entry name" value="Response_reg"/>
    <property type="match status" value="1"/>
</dbReference>
<dbReference type="Pfam" id="PF00990">
    <property type="entry name" value="GGDEF"/>
    <property type="match status" value="1"/>
</dbReference>
<dbReference type="GO" id="GO:0043709">
    <property type="term" value="P:cell adhesion involved in single-species biofilm formation"/>
    <property type="evidence" value="ECO:0007669"/>
    <property type="project" value="TreeGrafter"/>
</dbReference>
<evidence type="ECO:0000313" key="4">
    <source>
        <dbReference type="EMBL" id="MBB6048255.1"/>
    </source>
</evidence>
<dbReference type="RefSeq" id="WP_184191661.1">
    <property type="nucleotide sequence ID" value="NZ_JACHGW010000001.1"/>
</dbReference>
<dbReference type="InterPro" id="IPR001789">
    <property type="entry name" value="Sig_transdc_resp-reg_receiver"/>
</dbReference>
<dbReference type="AlphaFoldDB" id="A0A7W9W4V8"/>
<dbReference type="InterPro" id="IPR011006">
    <property type="entry name" value="CheY-like_superfamily"/>
</dbReference>
<dbReference type="EMBL" id="JACHGW010000001">
    <property type="protein sequence ID" value="MBB6048255.1"/>
    <property type="molecule type" value="Genomic_DNA"/>
</dbReference>
<dbReference type="PANTHER" id="PTHR45138:SF9">
    <property type="entry name" value="DIGUANYLATE CYCLASE DGCM-RELATED"/>
    <property type="match status" value="1"/>
</dbReference>
<feature type="modified residue" description="4-aspartylphosphate" evidence="1">
    <location>
        <position position="51"/>
    </location>
</feature>
<dbReference type="GO" id="GO:0052621">
    <property type="term" value="F:diguanylate cyclase activity"/>
    <property type="evidence" value="ECO:0007669"/>
    <property type="project" value="TreeGrafter"/>
</dbReference>
<dbReference type="PANTHER" id="PTHR45138">
    <property type="entry name" value="REGULATORY COMPONENTS OF SENSORY TRANSDUCTION SYSTEM"/>
    <property type="match status" value="1"/>
</dbReference>
<dbReference type="GO" id="GO:1902201">
    <property type="term" value="P:negative regulation of bacterial-type flagellum-dependent cell motility"/>
    <property type="evidence" value="ECO:0007669"/>
    <property type="project" value="TreeGrafter"/>
</dbReference>
<keyword evidence="1" id="KW-0597">Phosphoprotein</keyword>
<dbReference type="SUPFAM" id="SSF55073">
    <property type="entry name" value="Nucleotide cyclase"/>
    <property type="match status" value="1"/>
</dbReference>
<proteinExistence type="predicted"/>
<sequence length="304" mass="33573">MQILIVDDDTSARKVLASQLTQLGHGVRTAASGDEATCSYQRLGADVIVTDWKMPGTDGLTLCRRLRETRSDASPYPYIILLTAHDGPDHFLRGMEAGADDYLVKPLDIRHLQARLIAAERVTTLHRRLFEASRTDALTGLSNRLRLNERLAILREQVETMGQGVTLALCDIDYFKRYNDRYGHLEGDLALWRVAEILRNGVEGVGQAFRFGGEEFCLVIESLPPPATDTLETIRLTLESAALPNEGSELGILTLSIGASTLRPGDGKTGDQLLSEADTALYQAKSFGRNRLAPKAFERLAQRH</sequence>
<feature type="domain" description="Response regulatory" evidence="2">
    <location>
        <begin position="2"/>
        <end position="120"/>
    </location>
</feature>
<dbReference type="NCBIfam" id="TIGR00254">
    <property type="entry name" value="GGDEF"/>
    <property type="match status" value="1"/>
</dbReference>
<name>A0A7W9W4V8_ARMRO</name>
<keyword evidence="5" id="KW-1185">Reference proteome</keyword>
<dbReference type="PROSITE" id="PS50887">
    <property type="entry name" value="GGDEF"/>
    <property type="match status" value="1"/>
</dbReference>
<evidence type="ECO:0000256" key="1">
    <source>
        <dbReference type="PROSITE-ProRule" id="PRU00169"/>
    </source>
</evidence>
<comment type="caution">
    <text evidence="4">The sequence shown here is derived from an EMBL/GenBank/DDBJ whole genome shotgun (WGS) entry which is preliminary data.</text>
</comment>
<dbReference type="InterPro" id="IPR050469">
    <property type="entry name" value="Diguanylate_Cyclase"/>
</dbReference>
<protein>
    <submittedName>
        <fullName evidence="4">Diguanylate cyclase (GGDEF)-like protein</fullName>
    </submittedName>
</protein>
<dbReference type="CDD" id="cd17574">
    <property type="entry name" value="REC_OmpR"/>
    <property type="match status" value="1"/>
</dbReference>
<dbReference type="InterPro" id="IPR029787">
    <property type="entry name" value="Nucleotide_cyclase"/>
</dbReference>
<feature type="domain" description="GGDEF" evidence="3">
    <location>
        <begin position="163"/>
        <end position="297"/>
    </location>
</feature>
<evidence type="ECO:0000259" key="3">
    <source>
        <dbReference type="PROSITE" id="PS50887"/>
    </source>
</evidence>
<dbReference type="GO" id="GO:0005886">
    <property type="term" value="C:plasma membrane"/>
    <property type="evidence" value="ECO:0007669"/>
    <property type="project" value="TreeGrafter"/>
</dbReference>
<dbReference type="PROSITE" id="PS50110">
    <property type="entry name" value="RESPONSE_REGULATORY"/>
    <property type="match status" value="1"/>
</dbReference>
<dbReference type="CDD" id="cd01949">
    <property type="entry name" value="GGDEF"/>
    <property type="match status" value="1"/>
</dbReference>
<evidence type="ECO:0000259" key="2">
    <source>
        <dbReference type="PROSITE" id="PS50110"/>
    </source>
</evidence>